<dbReference type="Pfam" id="PF00248">
    <property type="entry name" value="Aldo_ket_red"/>
    <property type="match status" value="1"/>
</dbReference>
<comment type="caution">
    <text evidence="2">The sequence shown here is derived from an EMBL/GenBank/DDBJ whole genome shotgun (WGS) entry which is preliminary data.</text>
</comment>
<reference evidence="2 3" key="1">
    <citation type="submission" date="2021-04" db="EMBL/GenBank/DDBJ databases">
        <title>Ruania sp. nov., isolated from sandy soil of mangrove forest.</title>
        <authorList>
            <person name="Ge X."/>
            <person name="Huang R."/>
            <person name="Liu W."/>
        </authorList>
    </citation>
    <scope>NUCLEOTIDE SEQUENCE [LARGE SCALE GENOMIC DNA]</scope>
    <source>
        <strain evidence="2 3">N2-46</strain>
    </source>
</reference>
<dbReference type="PANTHER" id="PTHR42686">
    <property type="entry name" value="GH17980P-RELATED"/>
    <property type="match status" value="1"/>
</dbReference>
<keyword evidence="3" id="KW-1185">Reference proteome</keyword>
<name>A0ABS7S4X5_9MICO</name>
<feature type="domain" description="NADP-dependent oxidoreductase" evidence="1">
    <location>
        <begin position="13"/>
        <end position="278"/>
    </location>
</feature>
<proteinExistence type="predicted"/>
<dbReference type="PANTHER" id="PTHR42686:SF1">
    <property type="entry name" value="GH17980P-RELATED"/>
    <property type="match status" value="1"/>
</dbReference>
<dbReference type="InterPro" id="IPR036812">
    <property type="entry name" value="NAD(P)_OxRdtase_dom_sf"/>
</dbReference>
<organism evidence="2 3">
    <name type="scientific">Occultella gossypii</name>
    <dbReference type="NCBI Taxonomy" id="2800820"/>
    <lineage>
        <taxon>Bacteria</taxon>
        <taxon>Bacillati</taxon>
        <taxon>Actinomycetota</taxon>
        <taxon>Actinomycetes</taxon>
        <taxon>Micrococcales</taxon>
        <taxon>Ruaniaceae</taxon>
        <taxon>Occultella</taxon>
    </lineage>
</organism>
<gene>
    <name evidence="2" type="ORF">KCQ71_02290</name>
</gene>
<dbReference type="CDD" id="cd19090">
    <property type="entry name" value="AKR_AKR15A-like"/>
    <property type="match status" value="1"/>
</dbReference>
<evidence type="ECO:0000313" key="2">
    <source>
        <dbReference type="EMBL" id="MBZ2194968.1"/>
    </source>
</evidence>
<accession>A0ABS7S4X5</accession>
<evidence type="ECO:0000313" key="3">
    <source>
        <dbReference type="Proteomes" id="UP000826651"/>
    </source>
</evidence>
<protein>
    <submittedName>
        <fullName evidence="2">Aldo/keto reductase</fullName>
    </submittedName>
</protein>
<sequence>MPGNFGYDTPAERGIETALAAMGGPINFLDTSNSYSAGESERRIGAAIARRGGLPEDFVLATKLDRDVESGDFGAERMYRSARESQERLGLDTFKLLHLHDPEHVGFDAAMAPGGPVEALLSLKERGVAQYVGVAGGPVEMLRRFVDTGVFDVVLTHNRWSLVDRSADQLIQEASDAGVGVLNAAVFGGGVLARGLRSGARYGYRDAAPRVVAAITALEDLARSFDVPLPAAAIQFSTRDPRISSTVLGVSRPERIAGSVDLNAMPIPDEFWVQAQQLAAPSDTWLW</sequence>
<dbReference type="InterPro" id="IPR023210">
    <property type="entry name" value="NADP_OxRdtase_dom"/>
</dbReference>
<dbReference type="Proteomes" id="UP000826651">
    <property type="component" value="Unassembled WGS sequence"/>
</dbReference>
<dbReference type="EMBL" id="JAGSHT010000002">
    <property type="protein sequence ID" value="MBZ2194968.1"/>
    <property type="molecule type" value="Genomic_DNA"/>
</dbReference>
<evidence type="ECO:0000259" key="1">
    <source>
        <dbReference type="Pfam" id="PF00248"/>
    </source>
</evidence>
<dbReference type="SUPFAM" id="SSF51430">
    <property type="entry name" value="NAD(P)-linked oxidoreductase"/>
    <property type="match status" value="1"/>
</dbReference>
<dbReference type="Gene3D" id="3.20.20.100">
    <property type="entry name" value="NADP-dependent oxidoreductase domain"/>
    <property type="match status" value="1"/>
</dbReference>
<dbReference type="InterPro" id="IPR020471">
    <property type="entry name" value="AKR"/>
</dbReference>